<dbReference type="GO" id="GO:0016491">
    <property type="term" value="F:oxidoreductase activity"/>
    <property type="evidence" value="ECO:0007669"/>
    <property type="project" value="UniProtKB-KW"/>
</dbReference>
<dbReference type="EC" id="1.1.-.-" evidence="1"/>
<keyword evidence="1" id="KW-0560">Oxidoreductase</keyword>
<dbReference type="EMBL" id="LHUR01000027">
    <property type="protein sequence ID" value="KOA19225.1"/>
    <property type="molecule type" value="Genomic_DNA"/>
</dbReference>
<organism evidence="1 2">
    <name type="scientific">Clostridium homopropionicum DSM 5847</name>
    <dbReference type="NCBI Taxonomy" id="1121318"/>
    <lineage>
        <taxon>Bacteria</taxon>
        <taxon>Bacillati</taxon>
        <taxon>Bacillota</taxon>
        <taxon>Clostridia</taxon>
        <taxon>Eubacteriales</taxon>
        <taxon>Clostridiaceae</taxon>
        <taxon>Clostridium</taxon>
    </lineage>
</organism>
<sequence length="137" mass="15294">MQPEIIERINNGPTEEYFREYNRINEKLDSIVMSCVKYIEAKGFNAIGQTTTFVTSDDNLTTSLPHKTVATRAGLGWIGKSALLITPQYGSAIRLSSIITDMPLPIDSPINESKCGDCINHTFEPLRSNKVVFINKK</sequence>
<proteinExistence type="predicted"/>
<dbReference type="Proteomes" id="UP000037043">
    <property type="component" value="Unassembled WGS sequence"/>
</dbReference>
<reference evidence="2" key="1">
    <citation type="submission" date="2015-08" db="EMBL/GenBank/DDBJ databases">
        <title>Genome sequence of the strict anaerobe Clostridium homopropionicum LuHBu1 (DSM 5847T).</title>
        <authorList>
            <person name="Poehlein A."/>
            <person name="Beck M."/>
            <person name="Schiel-Bengelsdorf B."/>
            <person name="Bengelsdorf F.R."/>
            <person name="Daniel R."/>
            <person name="Duerre P."/>
        </authorList>
    </citation>
    <scope>NUCLEOTIDE SEQUENCE [LARGE SCALE GENOMIC DNA]</scope>
    <source>
        <strain evidence="2">DSM 5847</strain>
    </source>
</reference>
<accession>A0A0L6Z8D6</accession>
<protein>
    <submittedName>
        <fullName evidence="1">Epoxyqueuosine reductase</fullName>
        <ecNumber evidence="1">1.1.-.-</ecNumber>
    </submittedName>
</protein>
<dbReference type="PANTHER" id="PTHR42827:SF1">
    <property type="entry name" value="IRON-SULFUR CLUSTER-BINDING PROTEIN"/>
    <property type="match status" value="1"/>
</dbReference>
<name>A0A0L6Z8D6_9CLOT</name>
<dbReference type="PANTHER" id="PTHR42827">
    <property type="entry name" value="IRON-SULFUR CLUSTER-BINDING PROTEIN-RELATED"/>
    <property type="match status" value="1"/>
</dbReference>
<dbReference type="AlphaFoldDB" id="A0A0L6Z8D6"/>
<keyword evidence="2" id="KW-1185">Reference proteome</keyword>
<dbReference type="STRING" id="36844.SAMN04488501_10688"/>
<comment type="caution">
    <text evidence="1">The sequence shown here is derived from an EMBL/GenBank/DDBJ whole genome shotgun (WGS) entry which is preliminary data.</text>
</comment>
<gene>
    <name evidence="1" type="primary">queG_2</name>
    <name evidence="1" type="ORF">CLHOM_23310</name>
</gene>
<evidence type="ECO:0000313" key="1">
    <source>
        <dbReference type="EMBL" id="KOA19225.1"/>
    </source>
</evidence>
<dbReference type="PATRIC" id="fig|1121318.3.peg.2344"/>
<evidence type="ECO:0000313" key="2">
    <source>
        <dbReference type="Proteomes" id="UP000037043"/>
    </source>
</evidence>